<proteinExistence type="predicted"/>
<evidence type="ECO:0000313" key="3">
    <source>
        <dbReference type="Proteomes" id="UP000712600"/>
    </source>
</evidence>
<reference evidence="2" key="1">
    <citation type="submission" date="2019-12" db="EMBL/GenBank/DDBJ databases">
        <title>Genome sequencing and annotation of Brassica cretica.</title>
        <authorList>
            <person name="Studholme D.J."/>
            <person name="Sarris P."/>
        </authorList>
    </citation>
    <scope>NUCLEOTIDE SEQUENCE</scope>
    <source>
        <strain evidence="2">PFS-109/04</strain>
        <tissue evidence="2">Leaf</tissue>
    </source>
</reference>
<dbReference type="Proteomes" id="UP000712600">
    <property type="component" value="Unassembled WGS sequence"/>
</dbReference>
<dbReference type="EMBL" id="QGKX02000095">
    <property type="protein sequence ID" value="KAF3574660.1"/>
    <property type="molecule type" value="Genomic_DNA"/>
</dbReference>
<name>A0A8S9RP35_BRACR</name>
<evidence type="ECO:0000313" key="2">
    <source>
        <dbReference type="EMBL" id="KAF3574660.1"/>
    </source>
</evidence>
<protein>
    <submittedName>
        <fullName evidence="2">Uncharacterized protein</fullName>
    </submittedName>
</protein>
<accession>A0A8S9RP35</accession>
<dbReference type="AlphaFoldDB" id="A0A8S9RP35"/>
<evidence type="ECO:0000256" key="1">
    <source>
        <dbReference type="SAM" id="MobiDB-lite"/>
    </source>
</evidence>
<organism evidence="2 3">
    <name type="scientific">Brassica cretica</name>
    <name type="common">Mustard</name>
    <dbReference type="NCBI Taxonomy" id="69181"/>
    <lineage>
        <taxon>Eukaryota</taxon>
        <taxon>Viridiplantae</taxon>
        <taxon>Streptophyta</taxon>
        <taxon>Embryophyta</taxon>
        <taxon>Tracheophyta</taxon>
        <taxon>Spermatophyta</taxon>
        <taxon>Magnoliopsida</taxon>
        <taxon>eudicotyledons</taxon>
        <taxon>Gunneridae</taxon>
        <taxon>Pentapetalae</taxon>
        <taxon>rosids</taxon>
        <taxon>malvids</taxon>
        <taxon>Brassicales</taxon>
        <taxon>Brassicaceae</taxon>
        <taxon>Brassiceae</taxon>
        <taxon>Brassica</taxon>
    </lineage>
</organism>
<feature type="region of interest" description="Disordered" evidence="1">
    <location>
        <begin position="1"/>
        <end position="179"/>
    </location>
</feature>
<feature type="compositionally biased region" description="Acidic residues" evidence="1">
    <location>
        <begin position="139"/>
        <end position="148"/>
    </location>
</feature>
<comment type="caution">
    <text evidence="2">The sequence shown here is derived from an EMBL/GenBank/DDBJ whole genome shotgun (WGS) entry which is preliminary data.</text>
</comment>
<feature type="compositionally biased region" description="Polar residues" evidence="1">
    <location>
        <begin position="1"/>
        <end position="23"/>
    </location>
</feature>
<sequence>MTSDDINNLQTPLNEGRNTNLNTPAADVSAANTPANAETLERRKKHQSKHSSGGCLRGQHTSQRRNARQGLEQSVLAEPQKFAEKDSTSQLHSTTRERPSGQNPNEASPAEKRNSENPLPPSRDTEVDEVEPINLDPTEVSDDTEEDTDVHPRRTRSRSAREDSPFDKPMTEEEENLYWVEQEELAKKQTEITSSKR</sequence>
<feature type="compositionally biased region" description="Basic and acidic residues" evidence="1">
    <location>
        <begin position="159"/>
        <end position="171"/>
    </location>
</feature>
<gene>
    <name evidence="2" type="ORF">F2Q69_00059694</name>
</gene>